<sequence>MDEIVVTNLSKSYEHPVFKPLSFAVEKGEMVAIIGASGSGKTTLIECMLGITTGDSGNVSIKGQLMPNIAALSDIGYMAQSDALYDSLTARENLRFFGSMYGKVTSKRIEEVSSITLLTAHLDKRVEKFSGGMKRRLSLAICLLHQPDILILDEPTTGLDPLLIEQIWHTFHTLQSSGTTLLITTHNMAEADRADKLLLLFDHEMLAYGTKQTLYQHYGVNSIQDIFIKEARNENNSDQ</sequence>
<evidence type="ECO:0000313" key="5">
    <source>
        <dbReference type="Proteomes" id="UP000194154"/>
    </source>
</evidence>
<evidence type="ECO:0000256" key="1">
    <source>
        <dbReference type="ARBA" id="ARBA00022741"/>
    </source>
</evidence>
<name>A0A1W7AAG0_9STAP</name>
<dbReference type="KEGG" id="mcak:MCCS_08570"/>
<dbReference type="SUPFAM" id="SSF52540">
    <property type="entry name" value="P-loop containing nucleoside triphosphate hydrolases"/>
    <property type="match status" value="1"/>
</dbReference>
<evidence type="ECO:0000313" key="4">
    <source>
        <dbReference type="EMBL" id="ARQ06504.1"/>
    </source>
</evidence>
<dbReference type="Proteomes" id="UP000194154">
    <property type="component" value="Chromosome"/>
</dbReference>
<reference evidence="4 5" key="1">
    <citation type="journal article" date="2017" name="Int. J. Syst. Evol. Microbiol.">
        <title>Macrococcus canis sp. nov., a skin bacterium associated with infections in dogs.</title>
        <authorList>
            <person name="Gobeli Brawand S."/>
            <person name="Cotting K."/>
            <person name="Gomez-Sanz E."/>
            <person name="Collaud A."/>
            <person name="Thomann A."/>
            <person name="Brodard I."/>
            <person name="Rodriguez-Campos S."/>
            <person name="Strauss C."/>
            <person name="Perreten V."/>
        </authorList>
    </citation>
    <scope>NUCLEOTIDE SEQUENCE [LARGE SCALE GENOMIC DNA]</scope>
    <source>
        <strain evidence="4 5">KM45013</strain>
    </source>
</reference>
<dbReference type="PROSITE" id="PS00211">
    <property type="entry name" value="ABC_TRANSPORTER_1"/>
    <property type="match status" value="1"/>
</dbReference>
<dbReference type="InterPro" id="IPR003593">
    <property type="entry name" value="AAA+_ATPase"/>
</dbReference>
<dbReference type="GO" id="GO:0005524">
    <property type="term" value="F:ATP binding"/>
    <property type="evidence" value="ECO:0007669"/>
    <property type="project" value="UniProtKB-KW"/>
</dbReference>
<dbReference type="CDD" id="cd03230">
    <property type="entry name" value="ABC_DR_subfamily_A"/>
    <property type="match status" value="1"/>
</dbReference>
<dbReference type="PROSITE" id="PS50893">
    <property type="entry name" value="ABC_TRANSPORTER_2"/>
    <property type="match status" value="1"/>
</dbReference>
<keyword evidence="1" id="KW-0547">Nucleotide-binding</keyword>
<dbReference type="PANTHER" id="PTHR43038:SF3">
    <property type="entry name" value="ABC TRANSPORTER G FAMILY MEMBER 20 ISOFORM X1"/>
    <property type="match status" value="1"/>
</dbReference>
<dbReference type="SMART" id="SM00382">
    <property type="entry name" value="AAA"/>
    <property type="match status" value="1"/>
</dbReference>
<dbReference type="OrthoDB" id="9804819at2"/>
<dbReference type="STRING" id="1855823.MCCS_08570"/>
<dbReference type="Gene3D" id="3.40.50.300">
    <property type="entry name" value="P-loop containing nucleotide triphosphate hydrolases"/>
    <property type="match status" value="1"/>
</dbReference>
<dbReference type="EMBL" id="CP021059">
    <property type="protein sequence ID" value="ARQ06504.1"/>
    <property type="molecule type" value="Genomic_DNA"/>
</dbReference>
<organism evidence="4 5">
    <name type="scientific">Macrococcoides canis</name>
    <dbReference type="NCBI Taxonomy" id="1855823"/>
    <lineage>
        <taxon>Bacteria</taxon>
        <taxon>Bacillati</taxon>
        <taxon>Bacillota</taxon>
        <taxon>Bacilli</taxon>
        <taxon>Bacillales</taxon>
        <taxon>Staphylococcaceae</taxon>
        <taxon>Macrococcoides</taxon>
    </lineage>
</organism>
<protein>
    <submittedName>
        <fullName evidence="4">Putative ABC transporter ATP-binding protein YbhF</fullName>
    </submittedName>
</protein>
<proteinExistence type="predicted"/>
<dbReference type="InterPro" id="IPR003439">
    <property type="entry name" value="ABC_transporter-like_ATP-bd"/>
</dbReference>
<evidence type="ECO:0000259" key="3">
    <source>
        <dbReference type="PROSITE" id="PS50893"/>
    </source>
</evidence>
<dbReference type="GeneID" id="35294990"/>
<dbReference type="Pfam" id="PF00005">
    <property type="entry name" value="ABC_tran"/>
    <property type="match status" value="1"/>
</dbReference>
<dbReference type="GO" id="GO:0016887">
    <property type="term" value="F:ATP hydrolysis activity"/>
    <property type="evidence" value="ECO:0007669"/>
    <property type="project" value="InterPro"/>
</dbReference>
<dbReference type="InterPro" id="IPR017871">
    <property type="entry name" value="ABC_transporter-like_CS"/>
</dbReference>
<dbReference type="PANTHER" id="PTHR43038">
    <property type="entry name" value="ATP-BINDING CASSETTE, SUB-FAMILY H, MEMBER 1"/>
    <property type="match status" value="1"/>
</dbReference>
<dbReference type="RefSeq" id="WP_086042168.1">
    <property type="nucleotide sequence ID" value="NZ_CBCRZA010000001.1"/>
</dbReference>
<keyword evidence="5" id="KW-1185">Reference proteome</keyword>
<keyword evidence="2 4" id="KW-0067">ATP-binding</keyword>
<dbReference type="InterPro" id="IPR027417">
    <property type="entry name" value="P-loop_NTPase"/>
</dbReference>
<evidence type="ECO:0000256" key="2">
    <source>
        <dbReference type="ARBA" id="ARBA00022840"/>
    </source>
</evidence>
<accession>A0A1W7AAG0</accession>
<feature type="domain" description="ABC transporter" evidence="3">
    <location>
        <begin position="1"/>
        <end position="227"/>
    </location>
</feature>
<dbReference type="AlphaFoldDB" id="A0A1W7AAG0"/>
<gene>
    <name evidence="4" type="primary">ybhF_2</name>
    <name evidence="4" type="ORF">MCCS_08570</name>
</gene>